<dbReference type="Pfam" id="PF20700">
    <property type="entry name" value="Mutator"/>
    <property type="match status" value="1"/>
</dbReference>
<proteinExistence type="predicted"/>
<dbReference type="PANTHER" id="PTHR33327">
    <property type="entry name" value="ENDONUCLEASE"/>
    <property type="match status" value="1"/>
</dbReference>
<feature type="domain" description="DUF7041" evidence="3">
    <location>
        <begin position="327"/>
        <end position="388"/>
    </location>
</feature>
<dbReference type="InterPro" id="IPR049012">
    <property type="entry name" value="Mutator_transp_dom"/>
</dbReference>
<evidence type="ECO:0000313" key="4">
    <source>
        <dbReference type="EMBL" id="KAG8225333.1"/>
    </source>
</evidence>
<dbReference type="EMBL" id="KZ308235">
    <property type="protein sequence ID" value="KAG8225333.1"/>
    <property type="molecule type" value="Genomic_DNA"/>
</dbReference>
<feature type="region of interest" description="Disordered" evidence="1">
    <location>
        <begin position="105"/>
        <end position="129"/>
    </location>
</feature>
<evidence type="ECO:0000259" key="3">
    <source>
        <dbReference type="Pfam" id="PF23055"/>
    </source>
</evidence>
<sequence length="399" mass="44192">MYAKIALRDIDRIVQLATKAAIMAIRRETARPVEAAPTTQPAAKQPLEPQPGPSSAQQTRNSHLAPHVNVLRDQHALFHPTTTNVPVLSLARTSLSPLPDFTSLSPAMEPGIQPSEAAKESPTSSANDRNPILGYVESPVDENFTPNQQGEDLIVESDCKPTKDDFELISGRFIVDGQHLVWALRALDFHRFDCQKSNEGYMKPVSSSSKSLVWKDLLLESMEQVGFEEKKLAIERGDVTTNGTPFITVIADGGWLHQSHGHLYTANSGVAWPIGQKTKKLLHIDAHNIYCSITHFCSSVDEGNLLDGMKLDVANKILEALKPVILKFELSGISNDRTKFSHVVNQLGPRHMVEVEDIITSPPETGKYNKIKEELIRRLSISNEQCIHCIEPRWGKHAG</sequence>
<dbReference type="OrthoDB" id="6260718at2759"/>
<feature type="region of interest" description="Disordered" evidence="1">
    <location>
        <begin position="32"/>
        <end position="61"/>
    </location>
</feature>
<feature type="domain" description="Mutator-like transposase" evidence="2">
    <location>
        <begin position="212"/>
        <end position="294"/>
    </location>
</feature>
<reference evidence="4" key="1">
    <citation type="submission" date="2013-04" db="EMBL/GenBank/DDBJ databases">
        <authorList>
            <person name="Qu J."/>
            <person name="Murali S.C."/>
            <person name="Bandaranaike D."/>
            <person name="Bellair M."/>
            <person name="Blankenburg K."/>
            <person name="Chao H."/>
            <person name="Dinh H."/>
            <person name="Doddapaneni H."/>
            <person name="Downs B."/>
            <person name="Dugan-Rocha S."/>
            <person name="Elkadiri S."/>
            <person name="Gnanaolivu R.D."/>
            <person name="Hernandez B."/>
            <person name="Javaid M."/>
            <person name="Jayaseelan J.C."/>
            <person name="Lee S."/>
            <person name="Li M."/>
            <person name="Ming W."/>
            <person name="Munidasa M."/>
            <person name="Muniz J."/>
            <person name="Nguyen L."/>
            <person name="Ongeri F."/>
            <person name="Osuji N."/>
            <person name="Pu L.-L."/>
            <person name="Puazo M."/>
            <person name="Qu C."/>
            <person name="Quiroz J."/>
            <person name="Raj R."/>
            <person name="Weissenberger G."/>
            <person name="Xin Y."/>
            <person name="Zou X."/>
            <person name="Han Y."/>
            <person name="Richards S."/>
            <person name="Worley K."/>
            <person name="Muzny D."/>
            <person name="Gibbs R."/>
        </authorList>
    </citation>
    <scope>NUCLEOTIDE SEQUENCE</scope>
    <source>
        <strain evidence="4">Sampled in the wild</strain>
    </source>
</reference>
<name>A0A8K0NXL5_LADFU</name>
<reference evidence="4" key="2">
    <citation type="submission" date="2017-10" db="EMBL/GenBank/DDBJ databases">
        <title>Ladona fulva Genome sequencing and assembly.</title>
        <authorList>
            <person name="Murali S."/>
            <person name="Richards S."/>
            <person name="Bandaranaike D."/>
            <person name="Bellair M."/>
            <person name="Blankenburg K."/>
            <person name="Chao H."/>
            <person name="Dinh H."/>
            <person name="Doddapaneni H."/>
            <person name="Dugan-Rocha S."/>
            <person name="Elkadiri S."/>
            <person name="Gnanaolivu R."/>
            <person name="Hernandez B."/>
            <person name="Skinner E."/>
            <person name="Javaid M."/>
            <person name="Lee S."/>
            <person name="Li M."/>
            <person name="Ming W."/>
            <person name="Munidasa M."/>
            <person name="Muniz J."/>
            <person name="Nguyen L."/>
            <person name="Hughes D."/>
            <person name="Osuji N."/>
            <person name="Pu L.-L."/>
            <person name="Puazo M."/>
            <person name="Qu C."/>
            <person name="Quiroz J."/>
            <person name="Raj R."/>
            <person name="Weissenberger G."/>
            <person name="Xin Y."/>
            <person name="Zou X."/>
            <person name="Han Y."/>
            <person name="Worley K."/>
            <person name="Muzny D."/>
            <person name="Gibbs R."/>
        </authorList>
    </citation>
    <scope>NUCLEOTIDE SEQUENCE</scope>
    <source>
        <strain evidence="4">Sampled in the wild</strain>
    </source>
</reference>
<protein>
    <submittedName>
        <fullName evidence="4">Uncharacterized protein</fullName>
    </submittedName>
</protein>
<organism evidence="4 5">
    <name type="scientific">Ladona fulva</name>
    <name type="common">Scarce chaser dragonfly</name>
    <name type="synonym">Libellula fulva</name>
    <dbReference type="NCBI Taxonomy" id="123851"/>
    <lineage>
        <taxon>Eukaryota</taxon>
        <taxon>Metazoa</taxon>
        <taxon>Ecdysozoa</taxon>
        <taxon>Arthropoda</taxon>
        <taxon>Hexapoda</taxon>
        <taxon>Insecta</taxon>
        <taxon>Pterygota</taxon>
        <taxon>Palaeoptera</taxon>
        <taxon>Odonata</taxon>
        <taxon>Epiprocta</taxon>
        <taxon>Anisoptera</taxon>
        <taxon>Libelluloidea</taxon>
        <taxon>Libellulidae</taxon>
        <taxon>Ladona</taxon>
    </lineage>
</organism>
<accession>A0A8K0NXL5</accession>
<dbReference type="InterPro" id="IPR055469">
    <property type="entry name" value="DUF7041"/>
</dbReference>
<dbReference type="Pfam" id="PF23055">
    <property type="entry name" value="DUF7041"/>
    <property type="match status" value="1"/>
</dbReference>
<dbReference type="AlphaFoldDB" id="A0A8K0NXL5"/>
<dbReference type="PANTHER" id="PTHR33327:SF3">
    <property type="entry name" value="RNA-DIRECTED DNA POLYMERASE"/>
    <property type="match status" value="1"/>
</dbReference>
<keyword evidence="5" id="KW-1185">Reference proteome</keyword>
<gene>
    <name evidence="4" type="ORF">J437_LFUL005347</name>
</gene>
<evidence type="ECO:0000256" key="1">
    <source>
        <dbReference type="SAM" id="MobiDB-lite"/>
    </source>
</evidence>
<comment type="caution">
    <text evidence="4">The sequence shown here is derived from an EMBL/GenBank/DDBJ whole genome shotgun (WGS) entry which is preliminary data.</text>
</comment>
<evidence type="ECO:0000259" key="2">
    <source>
        <dbReference type="Pfam" id="PF20700"/>
    </source>
</evidence>
<dbReference type="Proteomes" id="UP000792457">
    <property type="component" value="Unassembled WGS sequence"/>
</dbReference>
<feature type="compositionally biased region" description="Low complexity" evidence="1">
    <location>
        <begin position="35"/>
        <end position="46"/>
    </location>
</feature>
<evidence type="ECO:0000313" key="5">
    <source>
        <dbReference type="Proteomes" id="UP000792457"/>
    </source>
</evidence>